<organism evidence="1 2">
    <name type="scientific">Tolypocladium paradoxum</name>
    <dbReference type="NCBI Taxonomy" id="94208"/>
    <lineage>
        <taxon>Eukaryota</taxon>
        <taxon>Fungi</taxon>
        <taxon>Dikarya</taxon>
        <taxon>Ascomycota</taxon>
        <taxon>Pezizomycotina</taxon>
        <taxon>Sordariomycetes</taxon>
        <taxon>Hypocreomycetidae</taxon>
        <taxon>Hypocreales</taxon>
        <taxon>Ophiocordycipitaceae</taxon>
        <taxon>Tolypocladium</taxon>
    </lineage>
</organism>
<proteinExistence type="predicted"/>
<sequence length="308" mass="34299">MSRLPPVEKLPLAVRKDVRDEWENKKGELEQSISNVLGVPWTLDINPNQIYAYATDDYAKRATGSMLAGYINGAESQLRSFVDKYEDDGKQELNTICSAHVITMDLDVNKKVSYCGCEVSPSGQLVILFAQGYLGTNIDYALSTDNLTQALNQAPAPPSLSMSFLARASIRTHYDAEIAETQAKIKSQLQRDVVLDAGFEAVFAKMKASGISDDDRWQENLGGFVRAYFDAFSNWLQREKVGDDELLREGVNEAVESGKVAFRVVDEGKMEETYNEAVIQDGVLYLQTVPQYFGTNIGYIADKLMDKL</sequence>
<protein>
    <submittedName>
        <fullName evidence="1">Uncharacterized protein</fullName>
    </submittedName>
</protein>
<evidence type="ECO:0000313" key="2">
    <source>
        <dbReference type="Proteomes" id="UP000237481"/>
    </source>
</evidence>
<gene>
    <name evidence="1" type="ORF">TPAR_02755</name>
</gene>
<evidence type="ECO:0000313" key="1">
    <source>
        <dbReference type="EMBL" id="POR37052.1"/>
    </source>
</evidence>
<accession>A0A2S4L3M6</accession>
<dbReference type="OrthoDB" id="2364174at2759"/>
<reference evidence="1 2" key="1">
    <citation type="submission" date="2018-01" db="EMBL/GenBank/DDBJ databases">
        <title>Harnessing the power of phylogenomics to disentangle the directionality and signatures of interkingdom host jumping in the parasitic fungal genus Tolypocladium.</title>
        <authorList>
            <person name="Quandt C.A."/>
            <person name="Patterson W."/>
            <person name="Spatafora J.W."/>
        </authorList>
    </citation>
    <scope>NUCLEOTIDE SEQUENCE [LARGE SCALE GENOMIC DNA]</scope>
    <source>
        <strain evidence="1 2">NRBC 100945</strain>
    </source>
</reference>
<comment type="caution">
    <text evidence="1">The sequence shown here is derived from an EMBL/GenBank/DDBJ whole genome shotgun (WGS) entry which is preliminary data.</text>
</comment>
<dbReference type="Proteomes" id="UP000237481">
    <property type="component" value="Unassembled WGS sequence"/>
</dbReference>
<keyword evidence="2" id="KW-1185">Reference proteome</keyword>
<name>A0A2S4L3M6_9HYPO</name>
<dbReference type="AlphaFoldDB" id="A0A2S4L3M6"/>
<dbReference type="EMBL" id="PKSG01000278">
    <property type="protein sequence ID" value="POR37052.1"/>
    <property type="molecule type" value="Genomic_DNA"/>
</dbReference>